<dbReference type="EMBL" id="AVQL01000454">
    <property type="protein sequence ID" value="KEQ00157.1"/>
    <property type="molecule type" value="Genomic_DNA"/>
</dbReference>
<dbReference type="PANTHER" id="PTHR11557">
    <property type="entry name" value="PORPHOBILINOGEN DEAMINASE"/>
    <property type="match status" value="1"/>
</dbReference>
<dbReference type="GO" id="GO:0005737">
    <property type="term" value="C:cytoplasm"/>
    <property type="evidence" value="ECO:0007669"/>
    <property type="project" value="UniProtKB-UniRule"/>
</dbReference>
<dbReference type="FunFam" id="3.40.190.10:FF:000005">
    <property type="entry name" value="Porphobilinogen deaminase"/>
    <property type="match status" value="1"/>
</dbReference>
<dbReference type="Proteomes" id="UP000027644">
    <property type="component" value="Unassembled WGS sequence"/>
</dbReference>
<dbReference type="InterPro" id="IPR036803">
    <property type="entry name" value="Porphobilinogen_deaminase_C_sf"/>
</dbReference>
<gene>
    <name evidence="8" type="primary">hemC</name>
    <name evidence="11" type="ORF">SASC598J21_020400</name>
</gene>
<dbReference type="EC" id="2.5.1.61" evidence="8"/>
<evidence type="ECO:0000256" key="1">
    <source>
        <dbReference type="ARBA" id="ARBA00002869"/>
    </source>
</evidence>
<name>A0A074V8F3_9NEIS</name>
<comment type="catalytic activity">
    <reaction evidence="7 8">
        <text>4 porphobilinogen + H2O = hydroxymethylbilane + 4 NH4(+)</text>
        <dbReference type="Rhea" id="RHEA:13185"/>
        <dbReference type="ChEBI" id="CHEBI:15377"/>
        <dbReference type="ChEBI" id="CHEBI:28938"/>
        <dbReference type="ChEBI" id="CHEBI:57845"/>
        <dbReference type="ChEBI" id="CHEBI:58126"/>
        <dbReference type="EC" id="2.5.1.61"/>
    </reaction>
</comment>
<dbReference type="PANTHER" id="PTHR11557:SF0">
    <property type="entry name" value="PORPHOBILINOGEN DEAMINASE"/>
    <property type="match status" value="1"/>
</dbReference>
<dbReference type="GO" id="GO:0004418">
    <property type="term" value="F:hydroxymethylbilane synthase activity"/>
    <property type="evidence" value="ECO:0007669"/>
    <property type="project" value="UniProtKB-UniRule"/>
</dbReference>
<evidence type="ECO:0000256" key="6">
    <source>
        <dbReference type="ARBA" id="ARBA00023244"/>
    </source>
</evidence>
<evidence type="ECO:0000256" key="3">
    <source>
        <dbReference type="ARBA" id="ARBA00005638"/>
    </source>
</evidence>
<protein>
    <recommendedName>
        <fullName evidence="8">Porphobilinogen deaminase</fullName>
        <shortName evidence="8">PBG</shortName>
        <ecNumber evidence="8">2.5.1.61</ecNumber>
    </recommendedName>
    <alternativeName>
        <fullName evidence="8">Hydroxymethylbilane synthase</fullName>
        <shortName evidence="8">HMBS</shortName>
    </alternativeName>
    <alternativeName>
        <fullName evidence="8">Pre-uroporphyrinogen synthase</fullName>
    </alternativeName>
</protein>
<evidence type="ECO:0000256" key="7">
    <source>
        <dbReference type="ARBA" id="ARBA00048169"/>
    </source>
</evidence>
<dbReference type="Pfam" id="PF03900">
    <property type="entry name" value="Porphobil_deamC"/>
    <property type="match status" value="1"/>
</dbReference>
<dbReference type="PIRSF" id="PIRSF001438">
    <property type="entry name" value="4pyrrol_synth_OHMeBilane_synth"/>
    <property type="match status" value="1"/>
</dbReference>
<dbReference type="FunFam" id="3.30.160.40:FF:000001">
    <property type="entry name" value="Porphobilinogen deaminase"/>
    <property type="match status" value="1"/>
</dbReference>
<dbReference type="InterPro" id="IPR022419">
    <property type="entry name" value="Porphobilin_deaminase_cofac_BS"/>
</dbReference>
<evidence type="ECO:0000313" key="11">
    <source>
        <dbReference type="EMBL" id="KEQ00157.1"/>
    </source>
</evidence>
<evidence type="ECO:0000256" key="5">
    <source>
        <dbReference type="ARBA" id="ARBA00022679"/>
    </source>
</evidence>
<dbReference type="GO" id="GO:0006782">
    <property type="term" value="P:protoporphyrinogen IX biosynthetic process"/>
    <property type="evidence" value="ECO:0007669"/>
    <property type="project" value="UniProtKB-UniRule"/>
</dbReference>
<evidence type="ECO:0000256" key="2">
    <source>
        <dbReference type="ARBA" id="ARBA00004735"/>
    </source>
</evidence>
<comment type="cofactor">
    <cofactor evidence="8">
        <name>dipyrromethane</name>
        <dbReference type="ChEBI" id="CHEBI:60342"/>
    </cofactor>
    <text evidence="8">Binds 1 dipyrromethane group covalently.</text>
</comment>
<dbReference type="HAMAP" id="MF_00260">
    <property type="entry name" value="Porphobil_deam"/>
    <property type="match status" value="1"/>
</dbReference>
<proteinExistence type="inferred from homology"/>
<keyword evidence="6 8" id="KW-0627">Porphyrin biosynthesis</keyword>
<dbReference type="SUPFAM" id="SSF53850">
    <property type="entry name" value="Periplasmic binding protein-like II"/>
    <property type="match status" value="1"/>
</dbReference>
<dbReference type="CDD" id="cd13646">
    <property type="entry name" value="PBP2_EcHMBS_like"/>
    <property type="match status" value="1"/>
</dbReference>
<comment type="pathway">
    <text evidence="2">Porphyrin-containing compound metabolism; protoporphyrin-IX biosynthesis; coproporphyrinogen-III from 5-aminolevulinate: step 2/4.</text>
</comment>
<dbReference type="InterPro" id="IPR022418">
    <property type="entry name" value="Porphobilinogen_deaminase_C"/>
</dbReference>
<comment type="miscellaneous">
    <text evidence="8">The porphobilinogen subunits are added to the dipyrromethane group.</text>
</comment>
<dbReference type="InterPro" id="IPR022417">
    <property type="entry name" value="Porphobilin_deaminase_N"/>
</dbReference>
<organism evidence="11 12">
    <name type="scientific">Snodgrassella alvi SCGC AB-598-J21</name>
    <dbReference type="NCBI Taxonomy" id="1385367"/>
    <lineage>
        <taxon>Bacteria</taxon>
        <taxon>Pseudomonadati</taxon>
        <taxon>Pseudomonadota</taxon>
        <taxon>Betaproteobacteria</taxon>
        <taxon>Neisseriales</taxon>
        <taxon>Neisseriaceae</taxon>
        <taxon>Snodgrassella</taxon>
    </lineage>
</organism>
<dbReference type="NCBIfam" id="TIGR00212">
    <property type="entry name" value="hemC"/>
    <property type="match status" value="1"/>
</dbReference>
<dbReference type="Gene3D" id="3.30.160.40">
    <property type="entry name" value="Porphobilinogen deaminase, C-terminal domain"/>
    <property type="match status" value="1"/>
</dbReference>
<evidence type="ECO:0000256" key="8">
    <source>
        <dbReference type="HAMAP-Rule" id="MF_00260"/>
    </source>
</evidence>
<feature type="domain" description="Porphobilinogen deaminase C-terminal" evidence="10">
    <location>
        <begin position="226"/>
        <end position="295"/>
    </location>
</feature>
<dbReference type="AlphaFoldDB" id="A0A074V8F3"/>
<dbReference type="PRINTS" id="PR00151">
    <property type="entry name" value="PORPHBDMNASE"/>
</dbReference>
<reference evidence="11 12" key="1">
    <citation type="journal article" date="2014" name="PLoS Genet.">
        <title>Hidden diversity in honey bee gut symbionts detected by single-cell genomics.</title>
        <authorList>
            <person name="Engel P."/>
            <person name="Stepanauskas R."/>
            <person name="Moran N."/>
        </authorList>
    </citation>
    <scope>NUCLEOTIDE SEQUENCE [LARGE SCALE GENOMIC DNA]</scope>
    <source>
        <strain evidence="11 12">SCGC AB-598-J21</strain>
    </source>
</reference>
<dbReference type="InterPro" id="IPR000860">
    <property type="entry name" value="HemC"/>
</dbReference>
<evidence type="ECO:0000256" key="4">
    <source>
        <dbReference type="ARBA" id="ARBA00011245"/>
    </source>
</evidence>
<dbReference type="PROSITE" id="PS00533">
    <property type="entry name" value="PORPHOBILINOGEN_DEAM"/>
    <property type="match status" value="1"/>
</dbReference>
<accession>A0A074V8F3</accession>
<evidence type="ECO:0000259" key="9">
    <source>
        <dbReference type="Pfam" id="PF01379"/>
    </source>
</evidence>
<feature type="modified residue" description="S-(dipyrrolylmethanemethyl)cysteine" evidence="8">
    <location>
        <position position="242"/>
    </location>
</feature>
<comment type="function">
    <text evidence="1 8">Tetrapolymerization of the monopyrrole PBG into the hydroxymethylbilane pre-uroporphyrinogen in several discrete steps.</text>
</comment>
<feature type="domain" description="Porphobilinogen deaminase N-terminal" evidence="9">
    <location>
        <begin position="6"/>
        <end position="212"/>
    </location>
</feature>
<dbReference type="FunFam" id="3.40.190.10:FF:000004">
    <property type="entry name" value="Porphobilinogen deaminase"/>
    <property type="match status" value="1"/>
</dbReference>
<evidence type="ECO:0000259" key="10">
    <source>
        <dbReference type="Pfam" id="PF03900"/>
    </source>
</evidence>
<dbReference type="Pfam" id="PF01379">
    <property type="entry name" value="Porphobil_deam"/>
    <property type="match status" value="1"/>
</dbReference>
<comment type="caution">
    <text evidence="11">The sequence shown here is derived from an EMBL/GenBank/DDBJ whole genome shotgun (WGS) entry which is preliminary data.</text>
</comment>
<dbReference type="UniPathway" id="UPA00251">
    <property type="reaction ID" value="UER00319"/>
</dbReference>
<evidence type="ECO:0000313" key="12">
    <source>
        <dbReference type="Proteomes" id="UP000027644"/>
    </source>
</evidence>
<comment type="similarity">
    <text evidence="3 8">Belongs to the HMBS family.</text>
</comment>
<keyword evidence="5 8" id="KW-0808">Transferase</keyword>
<dbReference type="SUPFAM" id="SSF54782">
    <property type="entry name" value="Porphobilinogen deaminase (hydroxymethylbilane synthase), C-terminal domain"/>
    <property type="match status" value="1"/>
</dbReference>
<comment type="subunit">
    <text evidence="4 8">Monomer.</text>
</comment>
<sequence>MTKNDLVIASRESTLAMWQAHYVQQCLQTAYPGLSVEIQGMTTRGDQILHQSLSKIGGKGLFIKELELALQKGTADIAVHSLKDVPMQLPDGFILAAITERANPFDAFVSHQFSCLADLPANAIVGTSSLRREAQIRLLYPDLQVKPLRGNVQTRLDKLDRQEYAAIILAAAGLERLGLEQRIQCILSPEILLPAAGQGALAIEVAAHREDLLTLLQPLHHPVTAACVTAERTLARVLGGSCQVPLAAYCTEKSGMLELRGLVASVDGVTVLRASEKANISEAEQLGLMVAHQLANQGAQQLINDVLSTR</sequence>
<dbReference type="Gene3D" id="3.40.190.10">
    <property type="entry name" value="Periplasmic binding protein-like II"/>
    <property type="match status" value="2"/>
</dbReference>